<dbReference type="Gene3D" id="3.90.550.10">
    <property type="entry name" value="Spore Coat Polysaccharide Biosynthesis Protein SpsA, Chain A"/>
    <property type="match status" value="1"/>
</dbReference>
<name>A0AAJ0XF34_HALSE</name>
<dbReference type="CDD" id="cd00761">
    <property type="entry name" value="Glyco_tranf_GTA_type"/>
    <property type="match status" value="1"/>
</dbReference>
<dbReference type="RefSeq" id="WP_201245130.1">
    <property type="nucleotide sequence ID" value="NZ_NHSF01000054.1"/>
</dbReference>
<reference evidence="2" key="2">
    <citation type="journal article" date="2020" name="Microorganisms">
        <title>Osmotic Adaptation and Compatible Solute Biosynthesis of Phototrophic Bacteria as Revealed from Genome Analyses.</title>
        <authorList>
            <person name="Imhoff J.F."/>
            <person name="Rahn T."/>
            <person name="Kunzel S."/>
            <person name="Keller A."/>
            <person name="Neulinger S.C."/>
        </authorList>
    </citation>
    <scope>NUCLEOTIDE SEQUENCE</scope>
    <source>
        <strain evidence="2">DSM 4395</strain>
    </source>
</reference>
<feature type="domain" description="Glycosyltransferase 2-like" evidence="1">
    <location>
        <begin position="10"/>
        <end position="148"/>
    </location>
</feature>
<dbReference type="Proteomes" id="UP001296967">
    <property type="component" value="Unassembled WGS sequence"/>
</dbReference>
<dbReference type="InterPro" id="IPR001173">
    <property type="entry name" value="Glyco_trans_2-like"/>
</dbReference>
<dbReference type="PANTHER" id="PTHR43685:SF2">
    <property type="entry name" value="GLYCOSYLTRANSFERASE 2-LIKE DOMAIN-CONTAINING PROTEIN"/>
    <property type="match status" value="1"/>
</dbReference>
<accession>A0AAJ0XF34</accession>
<evidence type="ECO:0000259" key="1">
    <source>
        <dbReference type="Pfam" id="PF00535"/>
    </source>
</evidence>
<reference evidence="2" key="1">
    <citation type="submission" date="2017-05" db="EMBL/GenBank/DDBJ databases">
        <authorList>
            <person name="Imhoff J.F."/>
            <person name="Rahn T."/>
            <person name="Kuenzel S."/>
            <person name="Neulinger S.C."/>
        </authorList>
    </citation>
    <scope>NUCLEOTIDE SEQUENCE</scope>
    <source>
        <strain evidence="2">DSM 4395</strain>
    </source>
</reference>
<evidence type="ECO:0000313" key="3">
    <source>
        <dbReference type="Proteomes" id="UP001296967"/>
    </source>
</evidence>
<comment type="caution">
    <text evidence="2">The sequence shown here is derived from an EMBL/GenBank/DDBJ whole genome shotgun (WGS) entry which is preliminary data.</text>
</comment>
<organism evidence="2 3">
    <name type="scientific">Halochromatium salexigens</name>
    <name type="common">Chromatium salexigens</name>
    <dbReference type="NCBI Taxonomy" id="49447"/>
    <lineage>
        <taxon>Bacteria</taxon>
        <taxon>Pseudomonadati</taxon>
        <taxon>Pseudomonadota</taxon>
        <taxon>Gammaproteobacteria</taxon>
        <taxon>Chromatiales</taxon>
        <taxon>Chromatiaceae</taxon>
        <taxon>Halochromatium</taxon>
    </lineage>
</organism>
<evidence type="ECO:0000313" key="2">
    <source>
        <dbReference type="EMBL" id="MBK5930584.1"/>
    </source>
</evidence>
<dbReference type="SUPFAM" id="SSF53448">
    <property type="entry name" value="Nucleotide-diphospho-sugar transferases"/>
    <property type="match status" value="1"/>
</dbReference>
<dbReference type="Pfam" id="PF00535">
    <property type="entry name" value="Glycos_transf_2"/>
    <property type="match status" value="1"/>
</dbReference>
<gene>
    <name evidence="2" type="ORF">CCR82_08630</name>
</gene>
<dbReference type="AlphaFoldDB" id="A0AAJ0XF34"/>
<dbReference type="InterPro" id="IPR050834">
    <property type="entry name" value="Glycosyltransf_2"/>
</dbReference>
<sequence length="331" mass="36902">MSVQAKQVAVLIPYFQREPGILRNTLGSVLAQQGFDDYQIIVVDDGSPAPAREELEALGAEQERIILVEQPNAGPGAARNTALATLPADTPYVAFLDSDDALHPSYLADAVHALDQGYDLFFGNSQRADIEDTRFEWRSGPGATLETASHTVIDPDRNLYAFQGDFFDFIVYRSNIIGPSTMMYRQAIAPDIRYNEQVYNGQDRIFKLMLCQQVGPVAFSTRCYAQEGKGINIFDSAGWGSERSLSFTASYIEMCKVVLNQIPLNERQRAHVKAHLAQTRYNFTASLLHQARQRTGIDWKAVAKTLRHDPGTWIGFLPNVARILLRKAQSA</sequence>
<keyword evidence="3" id="KW-1185">Reference proteome</keyword>
<proteinExistence type="predicted"/>
<dbReference type="EMBL" id="NHSF01000054">
    <property type="protein sequence ID" value="MBK5930584.1"/>
    <property type="molecule type" value="Genomic_DNA"/>
</dbReference>
<protein>
    <recommendedName>
        <fullName evidence="1">Glycosyltransferase 2-like domain-containing protein</fullName>
    </recommendedName>
</protein>
<dbReference type="InterPro" id="IPR029044">
    <property type="entry name" value="Nucleotide-diphossugar_trans"/>
</dbReference>
<dbReference type="PANTHER" id="PTHR43685">
    <property type="entry name" value="GLYCOSYLTRANSFERASE"/>
    <property type="match status" value="1"/>
</dbReference>